<name>A0A0C2F4L1_9PSED</name>
<evidence type="ECO:0000313" key="4">
    <source>
        <dbReference type="Proteomes" id="UP000031535"/>
    </source>
</evidence>
<dbReference type="OrthoDB" id="6930495at2"/>
<accession>A0A0C2F4L1</accession>
<gene>
    <name evidence="3" type="ORF">UCMB321_0370</name>
</gene>
<evidence type="ECO:0000259" key="2">
    <source>
        <dbReference type="Pfam" id="PF00795"/>
    </source>
</evidence>
<keyword evidence="4" id="KW-1185">Reference proteome</keyword>
<keyword evidence="1 3" id="KW-0378">Hydrolase</keyword>
<comment type="caution">
    <text evidence="3">The sequence shown here is derived from an EMBL/GenBank/DDBJ whole genome shotgun (WGS) entry which is preliminary data.</text>
</comment>
<dbReference type="InterPro" id="IPR036526">
    <property type="entry name" value="C-N_Hydrolase_sf"/>
</dbReference>
<dbReference type="STRING" id="226910.UCMB321_0370"/>
<feature type="domain" description="CN hydrolase" evidence="2">
    <location>
        <begin position="167"/>
        <end position="288"/>
    </location>
</feature>
<proteinExistence type="predicted"/>
<dbReference type="PANTHER" id="PTHR43674:SF13">
    <property type="entry name" value="CN HYDROLASE DOMAIN-CONTAINING PROTEIN"/>
    <property type="match status" value="1"/>
</dbReference>
<dbReference type="PATRIC" id="fig|226910.6.peg.371"/>
<dbReference type="InterPro" id="IPR050345">
    <property type="entry name" value="Aliph_Amidase/BUP"/>
</dbReference>
<evidence type="ECO:0000256" key="1">
    <source>
        <dbReference type="ARBA" id="ARBA00022801"/>
    </source>
</evidence>
<dbReference type="RefSeq" id="WP_040063399.1">
    <property type="nucleotide sequence ID" value="NZ_JXDG01000003.1"/>
</dbReference>
<dbReference type="PANTHER" id="PTHR43674">
    <property type="entry name" value="NITRILASE C965.09-RELATED"/>
    <property type="match status" value="1"/>
</dbReference>
<dbReference type="Gene3D" id="3.60.110.10">
    <property type="entry name" value="Carbon-nitrogen hydrolase"/>
    <property type="match status" value="1"/>
</dbReference>
<sequence length="379" mass="41814">MRKFIVFSLLVLLLAAVTGYGVWTQQRSNGHYLSDLRIRLVVNQGVAADHGNLLGVQPELFPNDYQSPARLHRKLAAYLQQARSLGLLNEKTIVVLPEHIGTWLLLRGEKDDLYQALDQQEAMNWLMLGNPLKLLGALFNAKGRSFLEDARLRMKARTMAQDYQAVFGGLAKEFAVTLVAGSIVLPDPSVEQCTLKIGQGALYNVSLVFAADGRPLGQPQRKLYPTFDERGYIKGSGRQELNAVQTPAGRLGVLVGSDSWYPDNYSRFDELGVSLIAVTASLPGKNSWELPWRGFKSAATPANISLRPGELGEGDAWHRLTLISRAPSSQALAGMTVFLHGQFWNQRYSGRSFISQDGRSIAEADASDHGARLLNLWLP</sequence>
<dbReference type="Proteomes" id="UP000031535">
    <property type="component" value="Unassembled WGS sequence"/>
</dbReference>
<dbReference type="InterPro" id="IPR003010">
    <property type="entry name" value="C-N_Hydrolase"/>
</dbReference>
<evidence type="ECO:0000313" key="3">
    <source>
        <dbReference type="EMBL" id="KIH86003.1"/>
    </source>
</evidence>
<dbReference type="AlphaFoldDB" id="A0A0C2F4L1"/>
<dbReference type="SUPFAM" id="SSF56317">
    <property type="entry name" value="Carbon-nitrogen hydrolase"/>
    <property type="match status" value="1"/>
</dbReference>
<dbReference type="EMBL" id="JXDG01000003">
    <property type="protein sequence ID" value="KIH86003.1"/>
    <property type="molecule type" value="Genomic_DNA"/>
</dbReference>
<dbReference type="Pfam" id="PF00795">
    <property type="entry name" value="CN_hydrolase"/>
    <property type="match status" value="1"/>
</dbReference>
<organism evidence="3 4">
    <name type="scientific">Pseudomonas batumici</name>
    <dbReference type="NCBI Taxonomy" id="226910"/>
    <lineage>
        <taxon>Bacteria</taxon>
        <taxon>Pseudomonadati</taxon>
        <taxon>Pseudomonadota</taxon>
        <taxon>Gammaproteobacteria</taxon>
        <taxon>Pseudomonadales</taxon>
        <taxon>Pseudomonadaceae</taxon>
        <taxon>Pseudomonas</taxon>
    </lineage>
</organism>
<protein>
    <submittedName>
        <fullName evidence="3">Hydrolase, carbon-nitrogen family</fullName>
    </submittedName>
</protein>
<dbReference type="GO" id="GO:0016811">
    <property type="term" value="F:hydrolase activity, acting on carbon-nitrogen (but not peptide) bonds, in linear amides"/>
    <property type="evidence" value="ECO:0007669"/>
    <property type="project" value="TreeGrafter"/>
</dbReference>
<reference evidence="3 4" key="1">
    <citation type="submission" date="2015-01" db="EMBL/GenBank/DDBJ databases">
        <title>Complete genome of Pseudomonas batumici UCM B-321 producer of the batumin antibiotic with strong antistaphilococcal and potential anticancer activity.</title>
        <authorList>
            <person name="Klochko V.V."/>
            <person name="Zelena L.B."/>
            <person name="Elena K.A."/>
            <person name="Reva O.N."/>
        </authorList>
    </citation>
    <scope>NUCLEOTIDE SEQUENCE [LARGE SCALE GENOMIC DNA]</scope>
    <source>
        <strain evidence="3 4">UCM B-321</strain>
    </source>
</reference>